<protein>
    <recommendedName>
        <fullName evidence="2">C-type lectin domain-containing protein</fullName>
    </recommendedName>
</protein>
<feature type="signal peptide" evidence="1">
    <location>
        <begin position="1"/>
        <end position="28"/>
    </location>
</feature>
<evidence type="ECO:0000313" key="4">
    <source>
        <dbReference type="Proteomes" id="UP001497623"/>
    </source>
</evidence>
<dbReference type="InterPro" id="IPR016187">
    <property type="entry name" value="CTDL_fold"/>
</dbReference>
<keyword evidence="1" id="KW-0732">Signal</keyword>
<dbReference type="SMART" id="SM00034">
    <property type="entry name" value="CLECT"/>
    <property type="match status" value="1"/>
</dbReference>
<dbReference type="CDD" id="cd00037">
    <property type="entry name" value="CLECT"/>
    <property type="match status" value="1"/>
</dbReference>
<sequence length="291" mass="32882">FQWPQNTRNKMWYYTLFLFLFLTKNSHQQYTTREILQHITIVMEENANRLSNIEEKLSHNCGDIQNKENQTSSQDINLQILEETIVQALNETAAVLLNDIKTTSPNNVTMKKINKIITDSQDSTIKDIKKCIKDSQETAIEDIKKYIRAVGCQDEDGFIRSSEGDQCYKPFQDVSMSWDAADIHCQQHGMRLAKPNNPVSINAALNTKYGDKSYWLGAKGTGPRGAYEWYDGEHLSTSNGLWFPGLPSSTDATHCLGMGSYAWAIAEHPGKVYGDATCTDSSYPLCEVIMN</sequence>
<dbReference type="AlphaFoldDB" id="A0AAV2PPX4"/>
<dbReference type="InterPro" id="IPR001304">
    <property type="entry name" value="C-type_lectin-like"/>
</dbReference>
<name>A0AAV2PPX4_MEGNR</name>
<dbReference type="Gene3D" id="3.10.100.10">
    <property type="entry name" value="Mannose-Binding Protein A, subunit A"/>
    <property type="match status" value="1"/>
</dbReference>
<dbReference type="InterPro" id="IPR016186">
    <property type="entry name" value="C-type_lectin-like/link_sf"/>
</dbReference>
<dbReference type="PANTHER" id="PTHR22801">
    <property type="entry name" value="LITHOSTATHINE"/>
    <property type="match status" value="1"/>
</dbReference>
<dbReference type="EMBL" id="CAXKWB010000597">
    <property type="protein sequence ID" value="CAL4061315.1"/>
    <property type="molecule type" value="Genomic_DNA"/>
</dbReference>
<evidence type="ECO:0000256" key="1">
    <source>
        <dbReference type="SAM" id="SignalP"/>
    </source>
</evidence>
<dbReference type="InterPro" id="IPR050801">
    <property type="entry name" value="Ca-Dep_Lectins_ImmuneDev"/>
</dbReference>
<feature type="domain" description="C-type lectin" evidence="2">
    <location>
        <begin position="163"/>
        <end position="287"/>
    </location>
</feature>
<dbReference type="PANTHER" id="PTHR22801:SF63">
    <property type="entry name" value="C-TYPE LECTIN DOMAIN-CONTAINING PROTEIN"/>
    <property type="match status" value="1"/>
</dbReference>
<accession>A0AAV2PPX4</accession>
<feature type="non-terminal residue" evidence="3">
    <location>
        <position position="1"/>
    </location>
</feature>
<dbReference type="PROSITE" id="PS50041">
    <property type="entry name" value="C_TYPE_LECTIN_2"/>
    <property type="match status" value="1"/>
</dbReference>
<dbReference type="Proteomes" id="UP001497623">
    <property type="component" value="Unassembled WGS sequence"/>
</dbReference>
<evidence type="ECO:0000313" key="3">
    <source>
        <dbReference type="EMBL" id="CAL4061315.1"/>
    </source>
</evidence>
<dbReference type="SUPFAM" id="SSF56436">
    <property type="entry name" value="C-type lectin-like"/>
    <property type="match status" value="1"/>
</dbReference>
<feature type="chain" id="PRO_5043618109" description="C-type lectin domain-containing protein" evidence="1">
    <location>
        <begin position="29"/>
        <end position="291"/>
    </location>
</feature>
<evidence type="ECO:0000259" key="2">
    <source>
        <dbReference type="PROSITE" id="PS50041"/>
    </source>
</evidence>
<keyword evidence="4" id="KW-1185">Reference proteome</keyword>
<reference evidence="3 4" key="1">
    <citation type="submission" date="2024-05" db="EMBL/GenBank/DDBJ databases">
        <authorList>
            <person name="Wallberg A."/>
        </authorList>
    </citation>
    <scope>NUCLEOTIDE SEQUENCE [LARGE SCALE GENOMIC DNA]</scope>
</reference>
<dbReference type="Pfam" id="PF00059">
    <property type="entry name" value="Lectin_C"/>
    <property type="match status" value="1"/>
</dbReference>
<organism evidence="3 4">
    <name type="scientific">Meganyctiphanes norvegica</name>
    <name type="common">Northern krill</name>
    <name type="synonym">Thysanopoda norvegica</name>
    <dbReference type="NCBI Taxonomy" id="48144"/>
    <lineage>
        <taxon>Eukaryota</taxon>
        <taxon>Metazoa</taxon>
        <taxon>Ecdysozoa</taxon>
        <taxon>Arthropoda</taxon>
        <taxon>Crustacea</taxon>
        <taxon>Multicrustacea</taxon>
        <taxon>Malacostraca</taxon>
        <taxon>Eumalacostraca</taxon>
        <taxon>Eucarida</taxon>
        <taxon>Euphausiacea</taxon>
        <taxon>Euphausiidae</taxon>
        <taxon>Meganyctiphanes</taxon>
    </lineage>
</organism>
<gene>
    <name evidence="3" type="ORF">MNOR_LOCUS2065</name>
</gene>
<proteinExistence type="predicted"/>
<comment type="caution">
    <text evidence="3">The sequence shown here is derived from an EMBL/GenBank/DDBJ whole genome shotgun (WGS) entry which is preliminary data.</text>
</comment>